<dbReference type="Proteomes" id="UP000799536">
    <property type="component" value="Unassembled WGS sequence"/>
</dbReference>
<gene>
    <name evidence="2" type="ORF">GQ43DRAFT_243683</name>
</gene>
<reference evidence="2" key="1">
    <citation type="journal article" date="2020" name="Stud. Mycol.">
        <title>101 Dothideomycetes genomes: a test case for predicting lifestyles and emergence of pathogens.</title>
        <authorList>
            <person name="Haridas S."/>
            <person name="Albert R."/>
            <person name="Binder M."/>
            <person name="Bloem J."/>
            <person name="Labutti K."/>
            <person name="Salamov A."/>
            <person name="Andreopoulos B."/>
            <person name="Baker S."/>
            <person name="Barry K."/>
            <person name="Bills G."/>
            <person name="Bluhm B."/>
            <person name="Cannon C."/>
            <person name="Castanera R."/>
            <person name="Culley D."/>
            <person name="Daum C."/>
            <person name="Ezra D."/>
            <person name="Gonzalez J."/>
            <person name="Henrissat B."/>
            <person name="Kuo A."/>
            <person name="Liang C."/>
            <person name="Lipzen A."/>
            <person name="Lutzoni F."/>
            <person name="Magnuson J."/>
            <person name="Mondo S."/>
            <person name="Nolan M."/>
            <person name="Ohm R."/>
            <person name="Pangilinan J."/>
            <person name="Park H.-J."/>
            <person name="Ramirez L."/>
            <person name="Alfaro M."/>
            <person name="Sun H."/>
            <person name="Tritt A."/>
            <person name="Yoshinaga Y."/>
            <person name="Zwiers L.-H."/>
            <person name="Turgeon B."/>
            <person name="Goodwin S."/>
            <person name="Spatafora J."/>
            <person name="Crous P."/>
            <person name="Grigoriev I."/>
        </authorList>
    </citation>
    <scope>NUCLEOTIDE SEQUENCE</scope>
    <source>
        <strain evidence="2">ATCC 74209</strain>
    </source>
</reference>
<keyword evidence="1" id="KW-0812">Transmembrane</keyword>
<evidence type="ECO:0000256" key="1">
    <source>
        <dbReference type="SAM" id="Phobius"/>
    </source>
</evidence>
<evidence type="ECO:0000313" key="2">
    <source>
        <dbReference type="EMBL" id="KAF2196681.1"/>
    </source>
</evidence>
<keyword evidence="3" id="KW-1185">Reference proteome</keyword>
<keyword evidence="1" id="KW-1133">Transmembrane helix</keyword>
<organism evidence="2 3">
    <name type="scientific">Delitschia confertaspora ATCC 74209</name>
    <dbReference type="NCBI Taxonomy" id="1513339"/>
    <lineage>
        <taxon>Eukaryota</taxon>
        <taxon>Fungi</taxon>
        <taxon>Dikarya</taxon>
        <taxon>Ascomycota</taxon>
        <taxon>Pezizomycotina</taxon>
        <taxon>Dothideomycetes</taxon>
        <taxon>Pleosporomycetidae</taxon>
        <taxon>Pleosporales</taxon>
        <taxon>Delitschiaceae</taxon>
        <taxon>Delitschia</taxon>
    </lineage>
</organism>
<proteinExistence type="predicted"/>
<evidence type="ECO:0000313" key="3">
    <source>
        <dbReference type="Proteomes" id="UP000799536"/>
    </source>
</evidence>
<keyword evidence="1" id="KW-0472">Membrane</keyword>
<dbReference type="AlphaFoldDB" id="A0A9P4JBZ2"/>
<protein>
    <submittedName>
        <fullName evidence="2">Uncharacterized protein</fullName>
    </submittedName>
</protein>
<accession>A0A9P4JBZ2</accession>
<comment type="caution">
    <text evidence="2">The sequence shown here is derived from an EMBL/GenBank/DDBJ whole genome shotgun (WGS) entry which is preliminary data.</text>
</comment>
<name>A0A9P4JBZ2_9PLEO</name>
<dbReference type="EMBL" id="ML994342">
    <property type="protein sequence ID" value="KAF2196681.1"/>
    <property type="molecule type" value="Genomic_DNA"/>
</dbReference>
<sequence>MYHRDISHLFSHFKILQTSARVFTSLSFLLLLFVVLFIVSSFKSGIVTFQLNAVLPKNTGYDRSLPPLKPSSLRHSSGFSSSCVSGCVDISFRYEMAFSRIFKMYLVSGAQRQRHCPRFADFPCCRQSFKMFLDHCHDQRQHLMD</sequence>
<feature type="transmembrane region" description="Helical" evidence="1">
    <location>
        <begin position="20"/>
        <end position="42"/>
    </location>
</feature>